<keyword evidence="1" id="KW-0732">Signal</keyword>
<protein>
    <submittedName>
        <fullName evidence="2">Uncharacterized protein</fullName>
    </submittedName>
</protein>
<dbReference type="AlphaFoldDB" id="A0A239CE30"/>
<gene>
    <name evidence="2" type="ORF">SAMN04488078_100693</name>
</gene>
<sequence>MKKILSLCLATLIVGSPALAWDRSKQGNYVTWTFQGDEIVSYSVTEPSYNEDPAVLNVSLWSSHSGSVVVLIEADLGVGNCLSTLSHAAGNASIGVTLVANLNATTLNGVTLDQCSTY</sequence>
<organism evidence="2 3">
    <name type="scientific">Antarctobacter heliothermus</name>
    <dbReference type="NCBI Taxonomy" id="74033"/>
    <lineage>
        <taxon>Bacteria</taxon>
        <taxon>Pseudomonadati</taxon>
        <taxon>Pseudomonadota</taxon>
        <taxon>Alphaproteobacteria</taxon>
        <taxon>Rhodobacterales</taxon>
        <taxon>Roseobacteraceae</taxon>
        <taxon>Antarctobacter</taxon>
    </lineage>
</organism>
<feature type="signal peptide" evidence="1">
    <location>
        <begin position="1"/>
        <end position="20"/>
    </location>
</feature>
<accession>A0A239CE30</accession>
<feature type="chain" id="PRO_5012489471" evidence="1">
    <location>
        <begin position="21"/>
        <end position="118"/>
    </location>
</feature>
<dbReference type="Proteomes" id="UP000198440">
    <property type="component" value="Unassembled WGS sequence"/>
</dbReference>
<dbReference type="EMBL" id="FZON01000006">
    <property type="protein sequence ID" value="SNS18340.1"/>
    <property type="molecule type" value="Genomic_DNA"/>
</dbReference>
<evidence type="ECO:0000313" key="3">
    <source>
        <dbReference type="Proteomes" id="UP000198440"/>
    </source>
</evidence>
<dbReference type="OrthoDB" id="7859298at2"/>
<reference evidence="2 3" key="1">
    <citation type="submission" date="2017-06" db="EMBL/GenBank/DDBJ databases">
        <authorList>
            <person name="Kim H.J."/>
            <person name="Triplett B.A."/>
        </authorList>
    </citation>
    <scope>NUCLEOTIDE SEQUENCE [LARGE SCALE GENOMIC DNA]</scope>
    <source>
        <strain evidence="2 3">DSM 11445</strain>
    </source>
</reference>
<evidence type="ECO:0000313" key="2">
    <source>
        <dbReference type="EMBL" id="SNS18340.1"/>
    </source>
</evidence>
<dbReference type="RefSeq" id="WP_089276773.1">
    <property type="nucleotide sequence ID" value="NZ_FZON01000006.1"/>
</dbReference>
<proteinExistence type="predicted"/>
<evidence type="ECO:0000256" key="1">
    <source>
        <dbReference type="SAM" id="SignalP"/>
    </source>
</evidence>
<name>A0A239CE30_9RHOB</name>